<dbReference type="PANTHER" id="PTHR48098">
    <property type="entry name" value="ENTEROCHELIN ESTERASE-RELATED"/>
    <property type="match status" value="1"/>
</dbReference>
<dbReference type="AlphaFoldDB" id="A0A8E6B3S0"/>
<proteinExistence type="predicted"/>
<reference evidence="1" key="1">
    <citation type="submission" date="2021-05" db="EMBL/GenBank/DDBJ databases">
        <title>Complete genome sequence of the cellulolytic planctomycete Telmatocola sphagniphila SP2T and characterization of the first cellulase from planctomycetes.</title>
        <authorList>
            <person name="Rakitin A.L."/>
            <person name="Beletsky A.V."/>
            <person name="Naumoff D.G."/>
            <person name="Kulichevskaya I.S."/>
            <person name="Mardanov A.V."/>
            <person name="Ravin N.V."/>
            <person name="Dedysh S.N."/>
        </authorList>
    </citation>
    <scope>NUCLEOTIDE SEQUENCE</scope>
    <source>
        <strain evidence="1">SP2T</strain>
    </source>
</reference>
<gene>
    <name evidence="1" type="ORF">KIH39_21560</name>
</gene>
<evidence type="ECO:0008006" key="3">
    <source>
        <dbReference type="Google" id="ProtNLM"/>
    </source>
</evidence>
<dbReference type="PANTHER" id="PTHR48098:SF1">
    <property type="entry name" value="DIACYLGLYCEROL ACYLTRANSFERASE_MYCOLYLTRANSFERASE AG85A"/>
    <property type="match status" value="1"/>
</dbReference>
<dbReference type="Proteomes" id="UP000676194">
    <property type="component" value="Chromosome"/>
</dbReference>
<evidence type="ECO:0000313" key="2">
    <source>
        <dbReference type="Proteomes" id="UP000676194"/>
    </source>
</evidence>
<name>A0A8E6B3S0_9BACT</name>
<dbReference type="Gene3D" id="3.40.50.1820">
    <property type="entry name" value="alpha/beta hydrolase"/>
    <property type="match status" value="1"/>
</dbReference>
<protein>
    <recommendedName>
        <fullName evidence="3">Esterase</fullName>
    </recommendedName>
</protein>
<dbReference type="Pfam" id="PF00756">
    <property type="entry name" value="Esterase"/>
    <property type="match status" value="1"/>
</dbReference>
<accession>A0A8E6B3S0</accession>
<sequence>MRLVRPFLLVLVLLLGVQGLAEAQFSGIGPLRLLPRNEIERLNSKLAGQVLDYTYNHRVDRRLYSSALCEKRDLYVYLPPCYDKTKHYPLMIWLHGLGQDEKNFLSLVKSFDDSIRSGELPHMIIASPDGRVENHPTLRNKGSFYINSNAGRFDDYIMIDIWDFLHQGFSVLPDRNAHVLAGASMGGYGAINLGIKHRDKVGNAIGIMPPLNIRYSDCHGDYFGKFDPNCFQFDEELKRHAPIAKFYGGLLIVRKRQLSDHLFGKGPDTVAKIAADNPTEMLESYQVKPGELNMFVAYGKKDEFNIDSQVESFLYFARSRGIEVTAYVNPTGRHNTQTGLSFSHEMAQWLTQRVPPVK</sequence>
<dbReference type="InterPro" id="IPR000801">
    <property type="entry name" value="Esterase-like"/>
</dbReference>
<dbReference type="SUPFAM" id="SSF53474">
    <property type="entry name" value="alpha/beta-Hydrolases"/>
    <property type="match status" value="1"/>
</dbReference>
<dbReference type="KEGG" id="tsph:KIH39_21560"/>
<dbReference type="GO" id="GO:0016747">
    <property type="term" value="F:acyltransferase activity, transferring groups other than amino-acyl groups"/>
    <property type="evidence" value="ECO:0007669"/>
    <property type="project" value="TreeGrafter"/>
</dbReference>
<keyword evidence="2" id="KW-1185">Reference proteome</keyword>
<dbReference type="RefSeq" id="WP_213495289.1">
    <property type="nucleotide sequence ID" value="NZ_CP074694.1"/>
</dbReference>
<dbReference type="EMBL" id="CP074694">
    <property type="protein sequence ID" value="QVL31408.1"/>
    <property type="molecule type" value="Genomic_DNA"/>
</dbReference>
<organism evidence="1 2">
    <name type="scientific">Telmatocola sphagniphila</name>
    <dbReference type="NCBI Taxonomy" id="1123043"/>
    <lineage>
        <taxon>Bacteria</taxon>
        <taxon>Pseudomonadati</taxon>
        <taxon>Planctomycetota</taxon>
        <taxon>Planctomycetia</taxon>
        <taxon>Gemmatales</taxon>
        <taxon>Gemmataceae</taxon>
    </lineage>
</organism>
<dbReference type="InterPro" id="IPR050583">
    <property type="entry name" value="Mycobacterial_A85_antigen"/>
</dbReference>
<dbReference type="InterPro" id="IPR029058">
    <property type="entry name" value="AB_hydrolase_fold"/>
</dbReference>
<evidence type="ECO:0000313" key="1">
    <source>
        <dbReference type="EMBL" id="QVL31408.1"/>
    </source>
</evidence>